<keyword evidence="2" id="KW-1185">Reference proteome</keyword>
<proteinExistence type="predicted"/>
<reference evidence="1 2" key="1">
    <citation type="submission" date="2024-11" db="EMBL/GenBank/DDBJ databases">
        <title>Chromosome-level genome assembly of Eucalyptus globulus Labill. provides insights into its genome evolution.</title>
        <authorList>
            <person name="Li X."/>
        </authorList>
    </citation>
    <scope>NUCLEOTIDE SEQUENCE [LARGE SCALE GENOMIC DNA]</scope>
    <source>
        <strain evidence="1">CL2024</strain>
        <tissue evidence="1">Fresh tender leaves</tissue>
    </source>
</reference>
<gene>
    <name evidence="1" type="ORF">ACJRO7_034033</name>
</gene>
<dbReference type="PANTHER" id="PTHR21068">
    <property type="entry name" value="SPARTIN"/>
    <property type="match status" value="1"/>
</dbReference>
<evidence type="ECO:0000313" key="2">
    <source>
        <dbReference type="Proteomes" id="UP001634007"/>
    </source>
</evidence>
<evidence type="ECO:0000313" key="1">
    <source>
        <dbReference type="EMBL" id="KAL3721629.1"/>
    </source>
</evidence>
<organism evidence="1 2">
    <name type="scientific">Eucalyptus globulus</name>
    <name type="common">Tasmanian blue gum</name>
    <dbReference type="NCBI Taxonomy" id="34317"/>
    <lineage>
        <taxon>Eukaryota</taxon>
        <taxon>Viridiplantae</taxon>
        <taxon>Streptophyta</taxon>
        <taxon>Embryophyta</taxon>
        <taxon>Tracheophyta</taxon>
        <taxon>Spermatophyta</taxon>
        <taxon>Magnoliopsida</taxon>
        <taxon>eudicotyledons</taxon>
        <taxon>Gunneridae</taxon>
        <taxon>Pentapetalae</taxon>
        <taxon>rosids</taxon>
        <taxon>malvids</taxon>
        <taxon>Myrtales</taxon>
        <taxon>Myrtaceae</taxon>
        <taxon>Myrtoideae</taxon>
        <taxon>Eucalypteae</taxon>
        <taxon>Eucalyptus</taxon>
    </lineage>
</organism>
<name>A0ABD3J5E7_EUCGL</name>
<comment type="caution">
    <text evidence="1">The sequence shown here is derived from an EMBL/GenBank/DDBJ whole genome shotgun (WGS) entry which is preliminary data.</text>
</comment>
<dbReference type="InterPro" id="IPR045036">
    <property type="entry name" value="Spartin-like"/>
</dbReference>
<dbReference type="AlphaFoldDB" id="A0ABD3J5E7"/>
<sequence>MSGTRIEHPHGTVTEIFSFQYSRLIVMTMGRGAEQLVPAWRVGNFVVNLYVQAITHIMMTTCCVGDFQWPVSRDSLVIRIGERSFAFVMLGLMYGLQLHEDCDEDTVDTLERVFIKFSDYANLLDDGAKGYPYSEYELAYWATVRPVVERIARVKLGKNWRLMEGNEAASLSKVLRTSATTKTVSNAMVAGFLKPMHVDSFVVRMPDRRKRYTDSEKVFSSISAITDVVNSLEGFWKITPGDRQALEDADREDGSVNTSRIKLWKLNKLGLAFVLRQKSKLLG</sequence>
<dbReference type="Proteomes" id="UP001634007">
    <property type="component" value="Unassembled WGS sequence"/>
</dbReference>
<dbReference type="EMBL" id="JBJKBG010000009">
    <property type="protein sequence ID" value="KAL3721629.1"/>
    <property type="molecule type" value="Genomic_DNA"/>
</dbReference>
<dbReference type="PANTHER" id="PTHR21068:SF49">
    <property type="entry name" value="SENESCENCE DOMAIN-CONTAINING PROTEIN"/>
    <property type="match status" value="1"/>
</dbReference>
<protein>
    <submittedName>
        <fullName evidence="1">Uncharacterized protein</fullName>
    </submittedName>
</protein>
<accession>A0ABD3J5E7</accession>